<dbReference type="Pfam" id="PF00732">
    <property type="entry name" value="GMC_oxred_N"/>
    <property type="match status" value="1"/>
</dbReference>
<accession>A0A8T9BJ52</accession>
<evidence type="ECO:0000256" key="7">
    <source>
        <dbReference type="RuleBase" id="RU003968"/>
    </source>
</evidence>
<evidence type="ECO:0000256" key="6">
    <source>
        <dbReference type="PIRSR" id="PIRSR000137-2"/>
    </source>
</evidence>
<dbReference type="SUPFAM" id="SSF51905">
    <property type="entry name" value="FAD/NAD(P)-binding domain"/>
    <property type="match status" value="1"/>
</dbReference>
<evidence type="ECO:0000256" key="1">
    <source>
        <dbReference type="ARBA" id="ARBA00001974"/>
    </source>
</evidence>
<evidence type="ECO:0000256" key="3">
    <source>
        <dbReference type="ARBA" id="ARBA00022630"/>
    </source>
</evidence>
<sequence>MLNRTADTLLIYIFTGFLSSLSNATCNEIFDFIIIGGGTAGLTIANRLTELPHITVAVIEAGDKVFNNPNVTDTDKFTVALGTPIDWQYKSTNQTYAAGQKVSCPAGKALGGTSTINGMTWVRGEKAQIDSWETIGNEGWSWDELFPYYKKSENFIVPSPAQLAAGASYNSVDHGESGPLKTGYHPELLNGSLHGLVETAWKSLGIPSTIDANGGDVRGFTVEQQTLDPDANVREDAARAFYYPFQDRTNLHIYLNTTATKVIWASNDGDAIADGVEVTSLNGTVSTINARREVILSAGSLRSPAILELSGIGNQNILDKFGIPSKIVLPGVGENLIDQPNNAIIYNSSTIFNGTTGYVTYATAADFHMGLPSADDLPIWAKQVAAANNYAVNASSLEYLFKVQSELLKSVANAEVFLSTGKGLGLPPSGFLATAFWLLMPFSRGSVHIVSSDPLAYPIINPNYFLVDYDLKIQAAITKWVREFWMTAPMSSLASEISPGYKTLPANATDAQYIEWAKTSSAMMPRRLGGVVDNRLKVYGTANLRVVDASVIPFQISGHLTATIYAIAEKAADLIKADIK</sequence>
<keyword evidence="8" id="KW-0732">Signal</keyword>
<evidence type="ECO:0000259" key="10">
    <source>
        <dbReference type="PROSITE" id="PS00624"/>
    </source>
</evidence>
<feature type="domain" description="Glucose-methanol-choline oxidoreductase N-terminal" evidence="9">
    <location>
        <begin position="107"/>
        <end position="130"/>
    </location>
</feature>
<keyword evidence="3 7" id="KW-0285">Flavoprotein</keyword>
<dbReference type="PANTHER" id="PTHR11552:SF201">
    <property type="entry name" value="GLUCOSE-METHANOL-CHOLINE OXIDOREDUCTASE N-TERMINAL DOMAIN-CONTAINING PROTEIN"/>
    <property type="match status" value="1"/>
</dbReference>
<evidence type="ECO:0000256" key="8">
    <source>
        <dbReference type="SAM" id="SignalP"/>
    </source>
</evidence>
<dbReference type="InterPro" id="IPR027424">
    <property type="entry name" value="Glucose_Oxidase_domain_2"/>
</dbReference>
<comment type="cofactor">
    <cofactor evidence="1 6">
        <name>FAD</name>
        <dbReference type="ChEBI" id="CHEBI:57692"/>
    </cofactor>
</comment>
<dbReference type="AlphaFoldDB" id="A0A8T9BJ52"/>
<feature type="chain" id="PRO_5035840295" evidence="8">
    <location>
        <begin position="25"/>
        <end position="580"/>
    </location>
</feature>
<evidence type="ECO:0000256" key="2">
    <source>
        <dbReference type="ARBA" id="ARBA00010790"/>
    </source>
</evidence>
<dbReference type="PIRSF" id="PIRSF000137">
    <property type="entry name" value="Alcohol_oxidase"/>
    <property type="match status" value="1"/>
</dbReference>
<dbReference type="Gene3D" id="3.30.560.10">
    <property type="entry name" value="Glucose Oxidase, domain 3"/>
    <property type="match status" value="1"/>
</dbReference>
<dbReference type="Pfam" id="PF05199">
    <property type="entry name" value="GMC_oxred_C"/>
    <property type="match status" value="1"/>
</dbReference>
<protein>
    <submittedName>
        <fullName evidence="11">Glucose oxidase</fullName>
    </submittedName>
</protein>
<comment type="caution">
    <text evidence="11">The sequence shown here is derived from an EMBL/GenBank/DDBJ whole genome shotgun (WGS) entry which is preliminary data.</text>
</comment>
<dbReference type="OrthoDB" id="269227at2759"/>
<evidence type="ECO:0000313" key="11">
    <source>
        <dbReference type="EMBL" id="TVY20104.1"/>
    </source>
</evidence>
<name>A0A8T9BJ52_9HELO</name>
<proteinExistence type="inferred from homology"/>
<evidence type="ECO:0000256" key="5">
    <source>
        <dbReference type="ARBA" id="ARBA00023002"/>
    </source>
</evidence>
<dbReference type="InterPro" id="IPR036188">
    <property type="entry name" value="FAD/NAD-bd_sf"/>
</dbReference>
<evidence type="ECO:0000256" key="4">
    <source>
        <dbReference type="ARBA" id="ARBA00022827"/>
    </source>
</evidence>
<dbReference type="PROSITE" id="PS00623">
    <property type="entry name" value="GMC_OXRED_1"/>
    <property type="match status" value="1"/>
</dbReference>
<keyword evidence="4 6" id="KW-0274">FAD</keyword>
<evidence type="ECO:0000313" key="12">
    <source>
        <dbReference type="Proteomes" id="UP000469559"/>
    </source>
</evidence>
<feature type="domain" description="Glucose-methanol-choline oxidoreductase N-terminal" evidence="10">
    <location>
        <begin position="299"/>
        <end position="313"/>
    </location>
</feature>
<reference evidence="11 12" key="1">
    <citation type="submission" date="2018-05" db="EMBL/GenBank/DDBJ databases">
        <title>Whole genome sequencing for identification of molecular markers to develop diagnostic detection tools for the regulated plant pathogen Lachnellula willkommii.</title>
        <authorList>
            <person name="Giroux E."/>
            <person name="Bilodeau G."/>
        </authorList>
    </citation>
    <scope>NUCLEOTIDE SEQUENCE [LARGE SCALE GENOMIC DNA]</scope>
    <source>
        <strain evidence="11 12">CBS 203.66</strain>
    </source>
</reference>
<dbReference type="PROSITE" id="PS00624">
    <property type="entry name" value="GMC_OXRED_2"/>
    <property type="match status" value="1"/>
</dbReference>
<evidence type="ECO:0000259" key="9">
    <source>
        <dbReference type="PROSITE" id="PS00623"/>
    </source>
</evidence>
<organism evidence="11 12">
    <name type="scientific">Lachnellula arida</name>
    <dbReference type="NCBI Taxonomy" id="1316785"/>
    <lineage>
        <taxon>Eukaryota</taxon>
        <taxon>Fungi</taxon>
        <taxon>Dikarya</taxon>
        <taxon>Ascomycota</taxon>
        <taxon>Pezizomycotina</taxon>
        <taxon>Leotiomycetes</taxon>
        <taxon>Helotiales</taxon>
        <taxon>Lachnaceae</taxon>
        <taxon>Lachnellula</taxon>
    </lineage>
</organism>
<dbReference type="Gene3D" id="4.10.450.10">
    <property type="entry name" value="Glucose Oxidase, domain 2"/>
    <property type="match status" value="1"/>
</dbReference>
<dbReference type="InterPro" id="IPR000172">
    <property type="entry name" value="GMC_OxRdtase_N"/>
</dbReference>
<dbReference type="PANTHER" id="PTHR11552">
    <property type="entry name" value="GLUCOSE-METHANOL-CHOLINE GMC OXIDOREDUCTASE"/>
    <property type="match status" value="1"/>
</dbReference>
<dbReference type="EMBL" id="QGMF01000070">
    <property type="protein sequence ID" value="TVY20104.1"/>
    <property type="molecule type" value="Genomic_DNA"/>
</dbReference>
<comment type="similarity">
    <text evidence="2 7">Belongs to the GMC oxidoreductase family.</text>
</comment>
<dbReference type="InterPro" id="IPR007867">
    <property type="entry name" value="GMC_OxRtase_C"/>
</dbReference>
<gene>
    <name evidence="11" type="primary">GOX_2</name>
    <name evidence="11" type="ORF">LARI1_G001946</name>
</gene>
<keyword evidence="5" id="KW-0560">Oxidoreductase</keyword>
<keyword evidence="12" id="KW-1185">Reference proteome</keyword>
<dbReference type="InterPro" id="IPR012132">
    <property type="entry name" value="GMC_OxRdtase"/>
</dbReference>
<dbReference type="SUPFAM" id="SSF54373">
    <property type="entry name" value="FAD-linked reductases, C-terminal domain"/>
    <property type="match status" value="1"/>
</dbReference>
<dbReference type="Proteomes" id="UP000469559">
    <property type="component" value="Unassembled WGS sequence"/>
</dbReference>
<dbReference type="GO" id="GO:0016614">
    <property type="term" value="F:oxidoreductase activity, acting on CH-OH group of donors"/>
    <property type="evidence" value="ECO:0007669"/>
    <property type="project" value="InterPro"/>
</dbReference>
<feature type="binding site" evidence="6">
    <location>
        <position position="113"/>
    </location>
    <ligand>
        <name>FAD</name>
        <dbReference type="ChEBI" id="CHEBI:57692"/>
    </ligand>
</feature>
<dbReference type="GO" id="GO:0050660">
    <property type="term" value="F:flavin adenine dinucleotide binding"/>
    <property type="evidence" value="ECO:0007669"/>
    <property type="project" value="InterPro"/>
</dbReference>
<dbReference type="Gene3D" id="3.50.50.60">
    <property type="entry name" value="FAD/NAD(P)-binding domain"/>
    <property type="match status" value="1"/>
</dbReference>
<feature type="signal peptide" evidence="8">
    <location>
        <begin position="1"/>
        <end position="24"/>
    </location>
</feature>